<feature type="transmembrane region" description="Helical" evidence="7">
    <location>
        <begin position="149"/>
        <end position="172"/>
    </location>
</feature>
<dbReference type="InterPro" id="IPR000515">
    <property type="entry name" value="MetI-like"/>
</dbReference>
<dbReference type="GO" id="GO:0015416">
    <property type="term" value="F:ABC-type phosphonate transporter activity"/>
    <property type="evidence" value="ECO:0007669"/>
    <property type="project" value="InterPro"/>
</dbReference>
<keyword evidence="4 7" id="KW-0812">Transmembrane</keyword>
<feature type="transmembrane region" description="Helical" evidence="7">
    <location>
        <begin position="29"/>
        <end position="48"/>
    </location>
</feature>
<organism evidence="9 10">
    <name type="scientific">Rhodospira trueperi</name>
    <dbReference type="NCBI Taxonomy" id="69960"/>
    <lineage>
        <taxon>Bacteria</taxon>
        <taxon>Pseudomonadati</taxon>
        <taxon>Pseudomonadota</taxon>
        <taxon>Alphaproteobacteria</taxon>
        <taxon>Rhodospirillales</taxon>
        <taxon>Rhodospirillaceae</taxon>
        <taxon>Rhodospira</taxon>
    </lineage>
</organism>
<keyword evidence="6 7" id="KW-0472">Membrane</keyword>
<sequence>MTDATISAPDDPAARLEERRTAAIRARRPHTVLAVLAFAACFVASWILGEVDVVEFVTGLPGFFTYIHDTLPTVRASHVLEDLGAWYSRIGIWLALLWDTVLIGFLGTLLGFVGAFVLCFPASRNLTRNWPIYFVTRRLLEIARGVPELVYAMILVFSFGLGPFPGVLALAIHTTGALGKLFSEVNENVDPRPVEGARAAGASWVQAMRYAVVPQVLPNYASYTLLRFEINVREATVIGFVGAGGIGQELMFVFRQFLFTEISAIVLLLIATVMVIDMTCENLRHRLIGTEALR</sequence>
<dbReference type="OrthoDB" id="7820570at2"/>
<keyword evidence="10" id="KW-1185">Reference proteome</keyword>
<dbReference type="NCBIfam" id="TIGR01097">
    <property type="entry name" value="PhnE"/>
    <property type="match status" value="1"/>
</dbReference>
<proteinExistence type="inferred from homology"/>
<feature type="transmembrane region" description="Helical" evidence="7">
    <location>
        <begin position="90"/>
        <end position="120"/>
    </location>
</feature>
<keyword evidence="3" id="KW-1003">Cell membrane</keyword>
<accession>A0A1G6Z7Y5</accession>
<evidence type="ECO:0000313" key="10">
    <source>
        <dbReference type="Proteomes" id="UP000199412"/>
    </source>
</evidence>
<keyword evidence="5 7" id="KW-1133">Transmembrane helix</keyword>
<dbReference type="PANTHER" id="PTHR30043">
    <property type="entry name" value="PHOSPHONATES TRANSPORT SYSTEM PERMEASE PROTEIN"/>
    <property type="match status" value="1"/>
</dbReference>
<dbReference type="RefSeq" id="WP_092782942.1">
    <property type="nucleotide sequence ID" value="NZ_FNAP01000002.1"/>
</dbReference>
<dbReference type="AlphaFoldDB" id="A0A1G6Z7Y5"/>
<feature type="transmembrane region" description="Helical" evidence="7">
    <location>
        <begin position="257"/>
        <end position="276"/>
    </location>
</feature>
<gene>
    <name evidence="9" type="ORF">SAMN05421720_102290</name>
</gene>
<dbReference type="PROSITE" id="PS50928">
    <property type="entry name" value="ABC_TM1"/>
    <property type="match status" value="1"/>
</dbReference>
<evidence type="ECO:0000256" key="3">
    <source>
        <dbReference type="ARBA" id="ARBA00022475"/>
    </source>
</evidence>
<dbReference type="PANTHER" id="PTHR30043:SF1">
    <property type="entry name" value="ABC TRANSPORT SYSTEM PERMEASE PROTEIN P69"/>
    <property type="match status" value="1"/>
</dbReference>
<dbReference type="Gene3D" id="1.10.3720.10">
    <property type="entry name" value="MetI-like"/>
    <property type="match status" value="1"/>
</dbReference>
<dbReference type="SUPFAM" id="SSF161098">
    <property type="entry name" value="MetI-like"/>
    <property type="match status" value="1"/>
</dbReference>
<evidence type="ECO:0000256" key="5">
    <source>
        <dbReference type="ARBA" id="ARBA00022989"/>
    </source>
</evidence>
<evidence type="ECO:0000256" key="4">
    <source>
        <dbReference type="ARBA" id="ARBA00022692"/>
    </source>
</evidence>
<dbReference type="InterPro" id="IPR005769">
    <property type="entry name" value="PhnE/PtxC"/>
</dbReference>
<dbReference type="Pfam" id="PF00528">
    <property type="entry name" value="BPD_transp_1"/>
    <property type="match status" value="1"/>
</dbReference>
<comment type="similarity">
    <text evidence="7">Belongs to the binding-protein-dependent transport system permease family.</text>
</comment>
<reference evidence="9 10" key="1">
    <citation type="submission" date="2016-10" db="EMBL/GenBank/DDBJ databases">
        <authorList>
            <person name="de Groot N.N."/>
        </authorList>
    </citation>
    <scope>NUCLEOTIDE SEQUENCE [LARGE SCALE GENOMIC DNA]</scope>
    <source>
        <strain evidence="9 10">ATCC 700224</strain>
    </source>
</reference>
<feature type="domain" description="ABC transmembrane type-1" evidence="8">
    <location>
        <begin position="97"/>
        <end position="280"/>
    </location>
</feature>
<name>A0A1G6Z7Y5_9PROT</name>
<evidence type="ECO:0000256" key="6">
    <source>
        <dbReference type="ARBA" id="ARBA00023136"/>
    </source>
</evidence>
<evidence type="ECO:0000256" key="1">
    <source>
        <dbReference type="ARBA" id="ARBA00004651"/>
    </source>
</evidence>
<dbReference type="InterPro" id="IPR035906">
    <property type="entry name" value="MetI-like_sf"/>
</dbReference>
<dbReference type="CDD" id="cd06261">
    <property type="entry name" value="TM_PBP2"/>
    <property type="match status" value="1"/>
</dbReference>
<dbReference type="Proteomes" id="UP000199412">
    <property type="component" value="Unassembled WGS sequence"/>
</dbReference>
<evidence type="ECO:0000256" key="2">
    <source>
        <dbReference type="ARBA" id="ARBA00022448"/>
    </source>
</evidence>
<dbReference type="STRING" id="69960.SAMN05421720_102290"/>
<protein>
    <submittedName>
        <fullName evidence="9">Phosphonate transport system permease protein</fullName>
    </submittedName>
</protein>
<comment type="subcellular location">
    <subcellularLocation>
        <location evidence="1 7">Cell membrane</location>
        <topology evidence="1 7">Multi-pass membrane protein</topology>
    </subcellularLocation>
</comment>
<evidence type="ECO:0000313" key="9">
    <source>
        <dbReference type="EMBL" id="SDD98854.1"/>
    </source>
</evidence>
<evidence type="ECO:0000256" key="7">
    <source>
        <dbReference type="RuleBase" id="RU363032"/>
    </source>
</evidence>
<keyword evidence="2 7" id="KW-0813">Transport</keyword>
<dbReference type="EMBL" id="FNAP01000002">
    <property type="protein sequence ID" value="SDD98854.1"/>
    <property type="molecule type" value="Genomic_DNA"/>
</dbReference>
<evidence type="ECO:0000259" key="8">
    <source>
        <dbReference type="PROSITE" id="PS50928"/>
    </source>
</evidence>
<dbReference type="GO" id="GO:0005886">
    <property type="term" value="C:plasma membrane"/>
    <property type="evidence" value="ECO:0007669"/>
    <property type="project" value="UniProtKB-SubCell"/>
</dbReference>